<proteinExistence type="predicted"/>
<dbReference type="AlphaFoldDB" id="Q7VNM4"/>
<reference evidence="3" key="1">
    <citation type="submission" date="2003-06" db="EMBL/GenBank/DDBJ databases">
        <title>The complete genome sequence of Haemophilus ducreyi.</title>
        <authorList>
            <person name="Munson R.S. Jr."/>
            <person name="Ray W.C."/>
            <person name="Mahairas G."/>
            <person name="Sabo P."/>
            <person name="Mungur R."/>
            <person name="Johnson L."/>
            <person name="Nguyen D."/>
            <person name="Wang J."/>
            <person name="Forst C."/>
            <person name="Hood L."/>
        </authorList>
    </citation>
    <scope>NUCLEOTIDE SEQUENCE [LARGE SCALE GENOMIC DNA]</scope>
    <source>
        <strain evidence="3">35000HP / ATCC 700724</strain>
    </source>
</reference>
<evidence type="ECO:0000313" key="2">
    <source>
        <dbReference type="EMBL" id="AAP95435.1"/>
    </source>
</evidence>
<dbReference type="HOGENOM" id="CLU_993106_0_0_6"/>
<dbReference type="CDD" id="cd00093">
    <property type="entry name" value="HTH_XRE"/>
    <property type="match status" value="1"/>
</dbReference>
<dbReference type="GO" id="GO:0003677">
    <property type="term" value="F:DNA binding"/>
    <property type="evidence" value="ECO:0007669"/>
    <property type="project" value="UniProtKB-KW"/>
</dbReference>
<dbReference type="eggNOG" id="ENOG5032D3J">
    <property type="taxonomic scope" value="Bacteria"/>
</dbReference>
<organism evidence="2 3">
    <name type="scientific">Haemophilus ducreyi (strain 35000HP / ATCC 700724)</name>
    <dbReference type="NCBI Taxonomy" id="233412"/>
    <lineage>
        <taxon>Bacteria</taxon>
        <taxon>Pseudomonadati</taxon>
        <taxon>Pseudomonadota</taxon>
        <taxon>Gammaproteobacteria</taxon>
        <taxon>Pasteurellales</taxon>
        <taxon>Pasteurellaceae</taxon>
        <taxon>Haemophilus</taxon>
    </lineage>
</organism>
<dbReference type="InterPro" id="IPR018878">
    <property type="entry name" value="ORF6C_dom"/>
</dbReference>
<dbReference type="SUPFAM" id="SSF47413">
    <property type="entry name" value="lambda repressor-like DNA-binding domains"/>
    <property type="match status" value="1"/>
</dbReference>
<evidence type="ECO:0000259" key="1">
    <source>
        <dbReference type="PROSITE" id="PS50943"/>
    </source>
</evidence>
<keyword evidence="3" id="KW-1185">Reference proteome</keyword>
<dbReference type="KEGG" id="hdu:HD_0479"/>
<dbReference type="Gene3D" id="1.10.260.40">
    <property type="entry name" value="lambda repressor-like DNA-binding domains"/>
    <property type="match status" value="1"/>
</dbReference>
<dbReference type="InterPro" id="IPR010982">
    <property type="entry name" value="Lambda_DNA-bd_dom_sf"/>
</dbReference>
<sequence length="280" mass="31739">MARQIIFAFYLGFFMELAITREDMGIRLIEERTRLGYSQANFAHQTDISREALRLNELGRSGISAEFLGRAAQLGVDVQYVITGVRAQLDNTSTPTQQNVEGSNNNVIYGEKGIINSGTINNITTEKYTTKTKAVVSPDERHISEETARRLQDLVKEIVELEQKVKAKPKTFQAVWASLNKHCGVTTYRLIPIENAEKAVSYLRKWIGRLSSSKSAPKKVGNEWRSKKYAYIKINTKGLESWLKEHLQTKYSVGSITELSDDQLDKVYRSVSNKKRQASK</sequence>
<dbReference type="Proteomes" id="UP000001022">
    <property type="component" value="Chromosome"/>
</dbReference>
<dbReference type="SMART" id="SM00530">
    <property type="entry name" value="HTH_XRE"/>
    <property type="match status" value="1"/>
</dbReference>
<dbReference type="PROSITE" id="PS50943">
    <property type="entry name" value="HTH_CROC1"/>
    <property type="match status" value="1"/>
</dbReference>
<accession>Q7VNM4</accession>
<keyword evidence="2" id="KW-0238">DNA-binding</keyword>
<name>Q7VNM4_HAEDU</name>
<evidence type="ECO:0000313" key="3">
    <source>
        <dbReference type="Proteomes" id="UP000001022"/>
    </source>
</evidence>
<dbReference type="InterPro" id="IPR001387">
    <property type="entry name" value="Cro/C1-type_HTH"/>
</dbReference>
<dbReference type="EMBL" id="AE017143">
    <property type="protein sequence ID" value="AAP95435.1"/>
    <property type="molecule type" value="Genomic_DNA"/>
</dbReference>
<feature type="domain" description="HTH cro/C1-type" evidence="1">
    <location>
        <begin position="28"/>
        <end position="81"/>
    </location>
</feature>
<gene>
    <name evidence="2" type="ordered locus">HD_0479</name>
</gene>
<protein>
    <submittedName>
        <fullName evidence="2">DNA-binding protein</fullName>
    </submittedName>
</protein>
<dbReference type="Pfam" id="PF10552">
    <property type="entry name" value="ORF6C"/>
    <property type="match status" value="1"/>
</dbReference>